<dbReference type="AlphaFoldDB" id="A0A833DU18"/>
<keyword evidence="3" id="KW-0288">FMN</keyword>
<feature type="domain" description="Flavoprotein" evidence="5">
    <location>
        <begin position="12"/>
        <end position="185"/>
    </location>
</feature>
<dbReference type="InterPro" id="IPR036551">
    <property type="entry name" value="Flavin_trans-like"/>
</dbReference>
<evidence type="ECO:0000313" key="6">
    <source>
        <dbReference type="EMBL" id="HIP57515.1"/>
    </source>
</evidence>
<evidence type="ECO:0000256" key="1">
    <source>
        <dbReference type="ARBA" id="ARBA00022602"/>
    </source>
</evidence>
<dbReference type="Gene3D" id="3.40.50.1950">
    <property type="entry name" value="Flavin prenyltransferase-like"/>
    <property type="match status" value="1"/>
</dbReference>
<dbReference type="NCBIfam" id="TIGR00421">
    <property type="entry name" value="ubiX_pad"/>
    <property type="match status" value="1"/>
</dbReference>
<reference evidence="6" key="1">
    <citation type="journal article" date="2020" name="ISME J.">
        <title>Gammaproteobacteria mediating utilization of methyl-, sulfur- and petroleum organic compounds in deep ocean hydrothermal plumes.</title>
        <authorList>
            <person name="Zhou Z."/>
            <person name="Liu Y."/>
            <person name="Pan J."/>
            <person name="Cron B.R."/>
            <person name="Toner B.M."/>
            <person name="Anantharaman K."/>
            <person name="Breier J.A."/>
            <person name="Dick G.J."/>
            <person name="Li M."/>
        </authorList>
    </citation>
    <scope>NUCLEOTIDE SEQUENCE</scope>
    <source>
        <strain evidence="6">SZUA-1435</strain>
    </source>
</reference>
<dbReference type="GO" id="GO:0004659">
    <property type="term" value="F:prenyltransferase activity"/>
    <property type="evidence" value="ECO:0007669"/>
    <property type="project" value="UniProtKB-KW"/>
</dbReference>
<dbReference type="Pfam" id="PF02441">
    <property type="entry name" value="Flavoprotein"/>
    <property type="match status" value="1"/>
</dbReference>
<dbReference type="Proteomes" id="UP000605805">
    <property type="component" value="Unassembled WGS sequence"/>
</dbReference>
<evidence type="ECO:0000256" key="3">
    <source>
        <dbReference type="ARBA" id="ARBA00022643"/>
    </source>
</evidence>
<protein>
    <submittedName>
        <fullName evidence="6">UbiX family flavin prenyltransferase</fullName>
    </submittedName>
</protein>
<evidence type="ECO:0000313" key="7">
    <source>
        <dbReference type="Proteomes" id="UP000605805"/>
    </source>
</evidence>
<sequence length="218" mass="24293">MIGPRRTERLQRIVVSVTGASGCVLTLRLCEVLSSLGLEIEAVVSRRALTVADYECVSRSWFLSKLRTWVRNLYSDDELDAPPASSSYRVDGCVIVPASINTLAKIVSGIEDNLIVRTALNVLRMQRPLVAVIRESPLGVVELRTLYMAAKMGISIVPAVVGFYAHPQTIRDVVDFIVGKVLDVLGIENELYARWHEIRLNKSRSRDPCQILYEPESP</sequence>
<dbReference type="SUPFAM" id="SSF52507">
    <property type="entry name" value="Homo-oligomeric flavin-containing Cys decarboxylases, HFCD"/>
    <property type="match status" value="1"/>
</dbReference>
<keyword evidence="4 6" id="KW-0808">Transferase</keyword>
<dbReference type="InterPro" id="IPR003382">
    <property type="entry name" value="Flavoprotein"/>
</dbReference>
<comment type="caution">
    <text evidence="6">The sequence shown here is derived from an EMBL/GenBank/DDBJ whole genome shotgun (WGS) entry which is preliminary data.</text>
</comment>
<dbReference type="InterPro" id="IPR004507">
    <property type="entry name" value="UbiX-like"/>
</dbReference>
<evidence type="ECO:0000256" key="4">
    <source>
        <dbReference type="ARBA" id="ARBA00022679"/>
    </source>
</evidence>
<keyword evidence="1" id="KW-0637">Prenyltransferase</keyword>
<dbReference type="PROSITE" id="PS51257">
    <property type="entry name" value="PROKAR_LIPOPROTEIN"/>
    <property type="match status" value="1"/>
</dbReference>
<proteinExistence type="predicted"/>
<gene>
    <name evidence="6" type="ORF">EYH02_05570</name>
</gene>
<keyword evidence="2" id="KW-0285">Flavoprotein</keyword>
<accession>A0A833DU18</accession>
<evidence type="ECO:0000259" key="5">
    <source>
        <dbReference type="Pfam" id="PF02441"/>
    </source>
</evidence>
<organism evidence="6 7">
    <name type="scientific">Ignisphaera aggregans</name>
    <dbReference type="NCBI Taxonomy" id="334771"/>
    <lineage>
        <taxon>Archaea</taxon>
        <taxon>Thermoproteota</taxon>
        <taxon>Thermoprotei</taxon>
        <taxon>Desulfurococcales</taxon>
        <taxon>Desulfurococcaceae</taxon>
        <taxon>Ignisphaera</taxon>
    </lineage>
</organism>
<name>A0A833DU18_9CREN</name>
<dbReference type="EMBL" id="DQTV01000110">
    <property type="protein sequence ID" value="HIP57515.1"/>
    <property type="molecule type" value="Genomic_DNA"/>
</dbReference>
<evidence type="ECO:0000256" key="2">
    <source>
        <dbReference type="ARBA" id="ARBA00022630"/>
    </source>
</evidence>